<protein>
    <recommendedName>
        <fullName evidence="3">DUF1934 domain-containing protein</fullName>
    </recommendedName>
</protein>
<gene>
    <name evidence="1" type="ORF">CBW65_05740</name>
</gene>
<evidence type="ECO:0008006" key="3">
    <source>
        <dbReference type="Google" id="ProtNLM"/>
    </source>
</evidence>
<sequence length="165" mass="18488">MFRGKATPSCAGVAFVHLRRDGKMEGAVRVTVWSRQRQKNGERQTFQTEAEGKLYVKGESIYISYRESDEAGLGSTLTTMRVQGQEMTLIRQGETTMRQVLVKGQEQRGSYNTPYGPFELVTRTSKLVLNVNEQGGRIEAVYNLRLAGEKSRMELVVNVTPLVPA</sequence>
<accession>A0A1Y0IJE9</accession>
<dbReference type="Gene3D" id="2.40.128.20">
    <property type="match status" value="1"/>
</dbReference>
<dbReference type="KEGG" id="tum:CBW65_05740"/>
<proteinExistence type="predicted"/>
<keyword evidence="2" id="KW-1185">Reference proteome</keyword>
<evidence type="ECO:0000313" key="2">
    <source>
        <dbReference type="Proteomes" id="UP000195437"/>
    </source>
</evidence>
<dbReference type="SUPFAM" id="SSF50814">
    <property type="entry name" value="Lipocalins"/>
    <property type="match status" value="1"/>
</dbReference>
<evidence type="ECO:0000313" key="1">
    <source>
        <dbReference type="EMBL" id="ARU60641.1"/>
    </source>
</evidence>
<organism evidence="1 2">
    <name type="scientific">Tumebacillus avium</name>
    <dbReference type="NCBI Taxonomy" id="1903704"/>
    <lineage>
        <taxon>Bacteria</taxon>
        <taxon>Bacillati</taxon>
        <taxon>Bacillota</taxon>
        <taxon>Bacilli</taxon>
        <taxon>Bacillales</taxon>
        <taxon>Alicyclobacillaceae</taxon>
        <taxon>Tumebacillus</taxon>
    </lineage>
</organism>
<reference evidence="2" key="1">
    <citation type="submission" date="2017-05" db="EMBL/GenBank/DDBJ databases">
        <authorList>
            <person name="Sung H."/>
        </authorList>
    </citation>
    <scope>NUCLEOTIDE SEQUENCE [LARGE SCALE GENOMIC DNA]</scope>
    <source>
        <strain evidence="2">AR23208</strain>
    </source>
</reference>
<dbReference type="AlphaFoldDB" id="A0A1Y0IJE9"/>
<name>A0A1Y0IJE9_9BACL</name>
<dbReference type="InterPro" id="IPR012674">
    <property type="entry name" value="Calycin"/>
</dbReference>
<dbReference type="Proteomes" id="UP000195437">
    <property type="component" value="Chromosome"/>
</dbReference>
<dbReference type="Pfam" id="PF09148">
    <property type="entry name" value="DUF1934"/>
    <property type="match status" value="1"/>
</dbReference>
<dbReference type="EMBL" id="CP021434">
    <property type="protein sequence ID" value="ARU60641.1"/>
    <property type="molecule type" value="Genomic_DNA"/>
</dbReference>
<dbReference type="InterPro" id="IPR015231">
    <property type="entry name" value="DUF1934"/>
</dbReference>